<dbReference type="InterPro" id="IPR050179">
    <property type="entry name" value="Trans_hexapeptide_repeat"/>
</dbReference>
<organism evidence="5 6">
    <name type="scientific">Flavobacterium geliluteum</name>
    <dbReference type="NCBI Taxonomy" id="2816120"/>
    <lineage>
        <taxon>Bacteria</taxon>
        <taxon>Pseudomonadati</taxon>
        <taxon>Bacteroidota</taxon>
        <taxon>Flavobacteriia</taxon>
        <taxon>Flavobacteriales</taxon>
        <taxon>Flavobacteriaceae</taxon>
        <taxon>Flavobacterium</taxon>
    </lineage>
</organism>
<dbReference type="InterPro" id="IPR001451">
    <property type="entry name" value="Hexapep"/>
</dbReference>
<dbReference type="GO" id="GO:0016746">
    <property type="term" value="F:acyltransferase activity"/>
    <property type="evidence" value="ECO:0007669"/>
    <property type="project" value="UniProtKB-KW"/>
</dbReference>
<evidence type="ECO:0000256" key="1">
    <source>
        <dbReference type="ARBA" id="ARBA00007274"/>
    </source>
</evidence>
<dbReference type="InterPro" id="IPR018357">
    <property type="entry name" value="Hexapep_transf_CS"/>
</dbReference>
<dbReference type="SUPFAM" id="SSF51161">
    <property type="entry name" value="Trimeric LpxA-like enzymes"/>
    <property type="match status" value="1"/>
</dbReference>
<dbReference type="Pfam" id="PF00132">
    <property type="entry name" value="Hexapep"/>
    <property type="match status" value="1"/>
</dbReference>
<comment type="caution">
    <text evidence="5">The sequence shown here is derived from an EMBL/GenBank/DDBJ whole genome shotgun (WGS) entry which is preliminary data.</text>
</comment>
<dbReference type="Gene3D" id="2.160.10.10">
    <property type="entry name" value="Hexapeptide repeat proteins"/>
    <property type="match status" value="1"/>
</dbReference>
<protein>
    <submittedName>
        <fullName evidence="5">CatB-related O-acetyltransferase</fullName>
    </submittedName>
</protein>
<keyword evidence="3" id="KW-0677">Repeat</keyword>
<dbReference type="AlphaFoldDB" id="A0A940XDI6"/>
<evidence type="ECO:0000256" key="4">
    <source>
        <dbReference type="ARBA" id="ARBA00023315"/>
    </source>
</evidence>
<sequence length="214" mass="23759">MYIIFNEAFALVKLQKKYPTCAFYSGAKISNTVFGNYNVIFNDVLIDSCSIGDHSYIQKRSTIFNTDIGKFCSIASGVSLGPGIHKTDGVSTHPVFYLNNTPLIKKFSDKDLLISSKKTTIGHDVWIGEKAIVLDGVTIGTGAIIAAGSVVTKDVAPYVIVGGVPAKQIKYRFEEKEIDLLLKSEWWDYPEDWLAKNCKSFNNINEFLSNMPKK</sequence>
<evidence type="ECO:0000256" key="2">
    <source>
        <dbReference type="ARBA" id="ARBA00022679"/>
    </source>
</evidence>
<dbReference type="RefSeq" id="WP_210665802.1">
    <property type="nucleotide sequence ID" value="NZ_JAGFBV010000008.1"/>
</dbReference>
<evidence type="ECO:0000313" key="5">
    <source>
        <dbReference type="EMBL" id="MBP4137795.1"/>
    </source>
</evidence>
<keyword evidence="2" id="KW-0808">Transferase</keyword>
<reference evidence="5 6" key="1">
    <citation type="submission" date="2021-03" db="EMBL/GenBank/DDBJ databases">
        <title>Flavobacterium Flabelliformis Sp. Nov. And Flavobacterium Geliluteum Sp. Nov., Two Novel Multidrug Resistant Psychrophilic Species Isolated From Antarctica.</title>
        <authorList>
            <person name="Kralova S."/>
            <person name="Busse H.J."/>
            <person name="Bezdicek M."/>
            <person name="Nykrynova M."/>
            <person name="Kroupova E."/>
            <person name="Krsek D."/>
            <person name="Sedlacek I."/>
        </authorList>
    </citation>
    <scope>NUCLEOTIDE SEQUENCE [LARGE SCALE GENOMIC DNA]</scope>
    <source>
        <strain evidence="5 6">P7388</strain>
    </source>
</reference>
<dbReference type="PANTHER" id="PTHR43300">
    <property type="entry name" value="ACETYLTRANSFERASE"/>
    <property type="match status" value="1"/>
</dbReference>
<keyword evidence="6" id="KW-1185">Reference proteome</keyword>
<gene>
    <name evidence="5" type="ORF">J3495_06805</name>
</gene>
<comment type="similarity">
    <text evidence="1">Belongs to the transferase hexapeptide repeat family.</text>
</comment>
<evidence type="ECO:0000256" key="3">
    <source>
        <dbReference type="ARBA" id="ARBA00022737"/>
    </source>
</evidence>
<dbReference type="CDD" id="cd03349">
    <property type="entry name" value="LbH_XAT"/>
    <property type="match status" value="1"/>
</dbReference>
<dbReference type="Proteomes" id="UP000675047">
    <property type="component" value="Unassembled WGS sequence"/>
</dbReference>
<dbReference type="PROSITE" id="PS00101">
    <property type="entry name" value="HEXAPEP_TRANSFERASES"/>
    <property type="match status" value="1"/>
</dbReference>
<dbReference type="InterPro" id="IPR011004">
    <property type="entry name" value="Trimer_LpxA-like_sf"/>
</dbReference>
<keyword evidence="4" id="KW-0012">Acyltransferase</keyword>
<name>A0A940XDI6_9FLAO</name>
<dbReference type="EMBL" id="JAGFBV010000008">
    <property type="protein sequence ID" value="MBP4137795.1"/>
    <property type="molecule type" value="Genomic_DNA"/>
</dbReference>
<accession>A0A940XDI6</accession>
<dbReference type="PANTHER" id="PTHR43300:SF11">
    <property type="entry name" value="ACETYLTRANSFERASE RV3034C-RELATED"/>
    <property type="match status" value="1"/>
</dbReference>
<evidence type="ECO:0000313" key="6">
    <source>
        <dbReference type="Proteomes" id="UP000675047"/>
    </source>
</evidence>
<proteinExistence type="inferred from homology"/>